<comment type="caution">
    <text evidence="2">The sequence shown here is derived from an EMBL/GenBank/DDBJ whole genome shotgun (WGS) entry which is preliminary data.</text>
</comment>
<accession>A0AAD4VY54</accession>
<gene>
    <name evidence="2" type="ORF">L3X38_023610</name>
</gene>
<feature type="compositionally biased region" description="Acidic residues" evidence="1">
    <location>
        <begin position="136"/>
        <end position="149"/>
    </location>
</feature>
<feature type="region of interest" description="Disordered" evidence="1">
    <location>
        <begin position="17"/>
        <end position="41"/>
    </location>
</feature>
<name>A0AAD4VY54_PRUDU</name>
<organism evidence="2 3">
    <name type="scientific">Prunus dulcis</name>
    <name type="common">Almond</name>
    <name type="synonym">Amygdalus dulcis</name>
    <dbReference type="NCBI Taxonomy" id="3755"/>
    <lineage>
        <taxon>Eukaryota</taxon>
        <taxon>Viridiplantae</taxon>
        <taxon>Streptophyta</taxon>
        <taxon>Embryophyta</taxon>
        <taxon>Tracheophyta</taxon>
        <taxon>Spermatophyta</taxon>
        <taxon>Magnoliopsida</taxon>
        <taxon>eudicotyledons</taxon>
        <taxon>Gunneridae</taxon>
        <taxon>Pentapetalae</taxon>
        <taxon>rosids</taxon>
        <taxon>fabids</taxon>
        <taxon>Rosales</taxon>
        <taxon>Rosaceae</taxon>
        <taxon>Amygdaloideae</taxon>
        <taxon>Amygdaleae</taxon>
        <taxon>Prunus</taxon>
    </lineage>
</organism>
<dbReference type="AlphaFoldDB" id="A0AAD4VY54"/>
<evidence type="ECO:0000256" key="1">
    <source>
        <dbReference type="SAM" id="MobiDB-lite"/>
    </source>
</evidence>
<reference evidence="2 3" key="1">
    <citation type="journal article" date="2022" name="G3 (Bethesda)">
        <title>Whole-genome sequence and methylome profiling of the almond [Prunus dulcis (Mill.) D.A. Webb] cultivar 'Nonpareil'.</title>
        <authorList>
            <person name="D'Amico-Willman K.M."/>
            <person name="Ouma W.Z."/>
            <person name="Meulia T."/>
            <person name="Sideli G.M."/>
            <person name="Gradziel T.M."/>
            <person name="Fresnedo-Ramirez J."/>
        </authorList>
    </citation>
    <scope>NUCLEOTIDE SEQUENCE [LARGE SCALE GENOMIC DNA]</scope>
    <source>
        <strain evidence="2">Clone GOH B32 T37-40</strain>
    </source>
</reference>
<evidence type="ECO:0000313" key="3">
    <source>
        <dbReference type="Proteomes" id="UP001054821"/>
    </source>
</evidence>
<feature type="compositionally biased region" description="Acidic residues" evidence="1">
    <location>
        <begin position="165"/>
        <end position="180"/>
    </location>
</feature>
<keyword evidence="3" id="KW-1185">Reference proteome</keyword>
<sequence length="180" mass="19782">MLLFTAVVFGPPSSHPATAWGGTGPKRTVPPPSSHPNQSQPLEPLVISEKCKNPTDFNLKFTELVPAISATKSCYLGYPALGQTPYVALVVPAYGRYCDNMVEILGNVQFTGETLSKFPQKVSVFRSYQDDPKLDSDDDLELESDDDLEPDPKLGSYQDDPKLDSDDDLELESDDDLEPE</sequence>
<dbReference type="EMBL" id="JAJFAZ020000004">
    <property type="protein sequence ID" value="KAI5333479.1"/>
    <property type="molecule type" value="Genomic_DNA"/>
</dbReference>
<dbReference type="Proteomes" id="UP001054821">
    <property type="component" value="Chromosome 4"/>
</dbReference>
<protein>
    <submittedName>
        <fullName evidence="2">Uncharacterized protein</fullName>
    </submittedName>
</protein>
<proteinExistence type="predicted"/>
<evidence type="ECO:0000313" key="2">
    <source>
        <dbReference type="EMBL" id="KAI5333479.1"/>
    </source>
</evidence>
<feature type="region of interest" description="Disordered" evidence="1">
    <location>
        <begin position="129"/>
        <end position="180"/>
    </location>
</feature>